<evidence type="ECO:0000313" key="2">
    <source>
        <dbReference type="Proteomes" id="UP000019132"/>
    </source>
</evidence>
<sequence length="86" mass="9684">MLRFGVDAAKLIPQGLVDRVDAKMSAAFISKMIRSHVANWIQKAGFGNNFVSEVTTLLTAYYPCHYPTILDEVLASFLFKRPEICF</sequence>
<evidence type="ECO:0000313" key="1">
    <source>
        <dbReference type="EnsemblProtists" id="PYU1_T005616"/>
    </source>
</evidence>
<keyword evidence="2" id="KW-1185">Reference proteome</keyword>
<dbReference type="Proteomes" id="UP000019132">
    <property type="component" value="Unassembled WGS sequence"/>
</dbReference>
<reference evidence="2" key="1">
    <citation type="journal article" date="2010" name="Genome Biol.">
        <title>Genome sequence of the necrotrophic plant pathogen Pythium ultimum reveals original pathogenicity mechanisms and effector repertoire.</title>
        <authorList>
            <person name="Levesque C.A."/>
            <person name="Brouwer H."/>
            <person name="Cano L."/>
            <person name="Hamilton J.P."/>
            <person name="Holt C."/>
            <person name="Huitema E."/>
            <person name="Raffaele S."/>
            <person name="Robideau G.P."/>
            <person name="Thines M."/>
            <person name="Win J."/>
            <person name="Zerillo M.M."/>
            <person name="Beakes G.W."/>
            <person name="Boore J.L."/>
            <person name="Busam D."/>
            <person name="Dumas B."/>
            <person name="Ferriera S."/>
            <person name="Fuerstenberg S.I."/>
            <person name="Gachon C.M."/>
            <person name="Gaulin E."/>
            <person name="Govers F."/>
            <person name="Grenville-Briggs L."/>
            <person name="Horner N."/>
            <person name="Hostetler J."/>
            <person name="Jiang R.H."/>
            <person name="Johnson J."/>
            <person name="Krajaejun T."/>
            <person name="Lin H."/>
            <person name="Meijer H.J."/>
            <person name="Moore B."/>
            <person name="Morris P."/>
            <person name="Phuntmart V."/>
            <person name="Puiu D."/>
            <person name="Shetty J."/>
            <person name="Stajich J.E."/>
            <person name="Tripathy S."/>
            <person name="Wawra S."/>
            <person name="van West P."/>
            <person name="Whitty B.R."/>
            <person name="Coutinho P.M."/>
            <person name="Henrissat B."/>
            <person name="Martin F."/>
            <person name="Thomas P.D."/>
            <person name="Tyler B.M."/>
            <person name="De Vries R.P."/>
            <person name="Kamoun S."/>
            <person name="Yandell M."/>
            <person name="Tisserat N."/>
            <person name="Buell C.R."/>
        </authorList>
    </citation>
    <scope>NUCLEOTIDE SEQUENCE</scope>
    <source>
        <strain evidence="2">DAOM:BR144</strain>
    </source>
</reference>
<dbReference type="HOGENOM" id="CLU_2502890_0_0_1"/>
<proteinExistence type="predicted"/>
<dbReference type="eggNOG" id="ENOG502R3D7">
    <property type="taxonomic scope" value="Eukaryota"/>
</dbReference>
<accession>K3WKX4</accession>
<reference evidence="1" key="3">
    <citation type="submission" date="2015-02" db="UniProtKB">
        <authorList>
            <consortium name="EnsemblProtists"/>
        </authorList>
    </citation>
    <scope>IDENTIFICATION</scope>
    <source>
        <strain evidence="1">DAOM BR144</strain>
    </source>
</reference>
<name>K3WKX4_GLOUD</name>
<organism evidence="1 2">
    <name type="scientific">Globisporangium ultimum (strain ATCC 200006 / CBS 805.95 / DAOM BR144)</name>
    <name type="common">Pythium ultimum</name>
    <dbReference type="NCBI Taxonomy" id="431595"/>
    <lineage>
        <taxon>Eukaryota</taxon>
        <taxon>Sar</taxon>
        <taxon>Stramenopiles</taxon>
        <taxon>Oomycota</taxon>
        <taxon>Peronosporomycetes</taxon>
        <taxon>Pythiales</taxon>
        <taxon>Pythiaceae</taxon>
        <taxon>Globisporangium</taxon>
    </lineage>
</organism>
<dbReference type="EnsemblProtists" id="PYU1_T005616">
    <property type="protein sequence ID" value="PYU1_T005616"/>
    <property type="gene ID" value="PYU1_G005605"/>
</dbReference>
<dbReference type="InParanoid" id="K3WKX4"/>
<dbReference type="EMBL" id="GL376573">
    <property type="status" value="NOT_ANNOTATED_CDS"/>
    <property type="molecule type" value="Genomic_DNA"/>
</dbReference>
<reference evidence="2" key="2">
    <citation type="submission" date="2010-04" db="EMBL/GenBank/DDBJ databases">
        <authorList>
            <person name="Buell R."/>
            <person name="Hamilton J."/>
            <person name="Hostetler J."/>
        </authorList>
    </citation>
    <scope>NUCLEOTIDE SEQUENCE [LARGE SCALE GENOMIC DNA]</scope>
    <source>
        <strain evidence="2">DAOM:BR144</strain>
    </source>
</reference>
<protein>
    <submittedName>
        <fullName evidence="1">Uncharacterized protein</fullName>
    </submittedName>
</protein>
<dbReference type="VEuPathDB" id="FungiDB:PYU1_G005605"/>
<dbReference type="AlphaFoldDB" id="K3WKX4"/>